<proteinExistence type="inferred from homology"/>
<dbReference type="PRINTS" id="PR00926">
    <property type="entry name" value="MITOCARRIER"/>
</dbReference>
<keyword evidence="4 9" id="KW-0812">Transmembrane</keyword>
<evidence type="ECO:0000256" key="7">
    <source>
        <dbReference type="ARBA" id="ARBA00023128"/>
    </source>
</evidence>
<evidence type="ECO:0000256" key="5">
    <source>
        <dbReference type="ARBA" id="ARBA00022737"/>
    </source>
</evidence>
<dbReference type="Pfam" id="PF00153">
    <property type="entry name" value="Mito_carr"/>
    <property type="match status" value="3"/>
</dbReference>
<reference evidence="11 12" key="1">
    <citation type="journal article" date="2013" name="Nat. Genet.">
        <title>The high-quality draft genome of peach (Prunus persica) identifies unique patterns of genetic diversity, domestication and genome evolution.</title>
        <authorList>
            <consortium name="International Peach Genome Initiative"/>
            <person name="Verde I."/>
            <person name="Abbott A.G."/>
            <person name="Scalabrin S."/>
            <person name="Jung S."/>
            <person name="Shu S."/>
            <person name="Marroni F."/>
            <person name="Zhebentyayeva T."/>
            <person name="Dettori M.T."/>
            <person name="Grimwood J."/>
            <person name="Cattonaro F."/>
            <person name="Zuccolo A."/>
            <person name="Rossini L."/>
            <person name="Jenkins J."/>
            <person name="Vendramin E."/>
            <person name="Meisel L.A."/>
            <person name="Decroocq V."/>
            <person name="Sosinski B."/>
            <person name="Prochnik S."/>
            <person name="Mitros T."/>
            <person name="Policriti A."/>
            <person name="Cipriani G."/>
            <person name="Dondini L."/>
            <person name="Ficklin S."/>
            <person name="Goodstein D.M."/>
            <person name="Xuan P."/>
            <person name="Del Fabbro C."/>
            <person name="Aramini V."/>
            <person name="Copetti D."/>
            <person name="Gonzalez S."/>
            <person name="Horner D.S."/>
            <person name="Falchi R."/>
            <person name="Lucas S."/>
            <person name="Mica E."/>
            <person name="Maldonado J."/>
            <person name="Lazzari B."/>
            <person name="Bielenberg D."/>
            <person name="Pirona R."/>
            <person name="Miculan M."/>
            <person name="Barakat A."/>
            <person name="Testolin R."/>
            <person name="Stella A."/>
            <person name="Tartarini S."/>
            <person name="Tonutti P."/>
            <person name="Arus P."/>
            <person name="Orellana A."/>
            <person name="Wells C."/>
            <person name="Main D."/>
            <person name="Vizzotto G."/>
            <person name="Silva H."/>
            <person name="Salamini F."/>
            <person name="Schmutz J."/>
            <person name="Morgante M."/>
            <person name="Rokhsar D.S."/>
        </authorList>
    </citation>
    <scope>NUCLEOTIDE SEQUENCE [LARGE SCALE GENOMIC DNA]</scope>
    <source>
        <strain evidence="12">cv. Nemared</strain>
    </source>
</reference>
<dbReference type="PROSITE" id="PS50920">
    <property type="entry name" value="SOLCAR"/>
    <property type="match status" value="3"/>
</dbReference>
<evidence type="ECO:0000256" key="3">
    <source>
        <dbReference type="ARBA" id="ARBA00022448"/>
    </source>
</evidence>
<evidence type="ECO:0000313" key="12">
    <source>
        <dbReference type="Proteomes" id="UP000006882"/>
    </source>
</evidence>
<name>A0A251PXS9_PRUPE</name>
<feature type="repeat" description="Solcar" evidence="9">
    <location>
        <begin position="113"/>
        <end position="209"/>
    </location>
</feature>
<keyword evidence="3 10" id="KW-0813">Transport</keyword>
<evidence type="ECO:0000256" key="8">
    <source>
        <dbReference type="ARBA" id="ARBA00023136"/>
    </source>
</evidence>
<dbReference type="GO" id="GO:0031966">
    <property type="term" value="C:mitochondrial membrane"/>
    <property type="evidence" value="ECO:0007669"/>
    <property type="project" value="UniProtKB-SubCell"/>
</dbReference>
<evidence type="ECO:0008006" key="13">
    <source>
        <dbReference type="Google" id="ProtNLM"/>
    </source>
</evidence>
<dbReference type="InterPro" id="IPR050567">
    <property type="entry name" value="Mitochondrial_Carrier"/>
</dbReference>
<accession>A0A251PXS9</accession>
<organism evidence="11 12">
    <name type="scientific">Prunus persica</name>
    <name type="common">Peach</name>
    <name type="synonym">Amygdalus persica</name>
    <dbReference type="NCBI Taxonomy" id="3760"/>
    <lineage>
        <taxon>Eukaryota</taxon>
        <taxon>Viridiplantae</taxon>
        <taxon>Streptophyta</taxon>
        <taxon>Embryophyta</taxon>
        <taxon>Tracheophyta</taxon>
        <taxon>Spermatophyta</taxon>
        <taxon>Magnoliopsida</taxon>
        <taxon>eudicotyledons</taxon>
        <taxon>Gunneridae</taxon>
        <taxon>Pentapetalae</taxon>
        <taxon>rosids</taxon>
        <taxon>fabids</taxon>
        <taxon>Rosales</taxon>
        <taxon>Rosaceae</taxon>
        <taxon>Amygdaloideae</taxon>
        <taxon>Amygdaleae</taxon>
        <taxon>Prunus</taxon>
    </lineage>
</organism>
<dbReference type="PANTHER" id="PTHR45624">
    <property type="entry name" value="MITOCHONDRIAL BASIC AMINO ACIDS TRANSPORTER-RELATED"/>
    <property type="match status" value="1"/>
</dbReference>
<dbReference type="AlphaFoldDB" id="A0A251PXS9"/>
<dbReference type="SUPFAM" id="SSF103506">
    <property type="entry name" value="Mitochondrial carrier"/>
    <property type="match status" value="1"/>
</dbReference>
<dbReference type="OrthoDB" id="193856at2759"/>
<dbReference type="InterPro" id="IPR002067">
    <property type="entry name" value="MCP"/>
</dbReference>
<dbReference type="Gramene" id="ONI15930">
    <property type="protein sequence ID" value="ONI15930"/>
    <property type="gene ID" value="PRUPE_3G069600"/>
</dbReference>
<comment type="similarity">
    <text evidence="2 10">Belongs to the mitochondrial carrier (TC 2.A.29) family.</text>
</comment>
<dbReference type="SMR" id="A0A251PXS9"/>
<keyword evidence="5" id="KW-0677">Repeat</keyword>
<keyword evidence="12" id="KW-1185">Reference proteome</keyword>
<evidence type="ECO:0000256" key="1">
    <source>
        <dbReference type="ARBA" id="ARBA00004225"/>
    </source>
</evidence>
<dbReference type="InterPro" id="IPR018108">
    <property type="entry name" value="MCP_transmembrane"/>
</dbReference>
<sequence length="319" mass="34750">MSGYMVDGKLDHMWQDFLASRFGKEFVAGGCGGIAGVLSGYPLDTLRVRQQHSKSGSAFSILRNVISAEGPTALYRGIAAPLASVTFQNAMVFQINSILCRAFNSSASTKDPAPYKAVALGGFATGAVQSLILSPIELVKIRLQLQNIQAYVNAKSHQLQSHRGPIDVAKAIMKAEGLRGIYRGLGITVLRDAPSFCFYFSTYEYMREKLHPGCRKSGKESMRTMMLAGGLAGVASWLFVYPLDVVKTRWQAQSVSPNYNGIVDCFQKSVREGGYRVLWRGLGTAVVRAFLVNGAIFPAYEIALRFLQSNETIPAVSAI</sequence>
<evidence type="ECO:0000256" key="10">
    <source>
        <dbReference type="RuleBase" id="RU000488"/>
    </source>
</evidence>
<keyword evidence="8 9" id="KW-0472">Membrane</keyword>
<dbReference type="Proteomes" id="UP000006882">
    <property type="component" value="Chromosome G3"/>
</dbReference>
<dbReference type="GO" id="GO:0022857">
    <property type="term" value="F:transmembrane transporter activity"/>
    <property type="evidence" value="ECO:0000318"/>
    <property type="project" value="GO_Central"/>
</dbReference>
<evidence type="ECO:0000256" key="2">
    <source>
        <dbReference type="ARBA" id="ARBA00006375"/>
    </source>
</evidence>
<protein>
    <recommendedName>
        <fullName evidence="13">Mitochondrial carrier protein</fullName>
    </recommendedName>
</protein>
<feature type="repeat" description="Solcar" evidence="9">
    <location>
        <begin position="220"/>
        <end position="306"/>
    </location>
</feature>
<dbReference type="EMBL" id="CM007653">
    <property type="protein sequence ID" value="ONI15930.1"/>
    <property type="molecule type" value="Genomic_DNA"/>
</dbReference>
<dbReference type="eggNOG" id="KOG0762">
    <property type="taxonomic scope" value="Eukaryota"/>
</dbReference>
<evidence type="ECO:0000256" key="9">
    <source>
        <dbReference type="PROSITE-ProRule" id="PRU00282"/>
    </source>
</evidence>
<dbReference type="PANTHER" id="PTHR45624:SF10">
    <property type="entry name" value="SLC (SOLUTE CARRIER) HOMOLOG"/>
    <property type="match status" value="1"/>
</dbReference>
<evidence type="ECO:0000256" key="6">
    <source>
        <dbReference type="ARBA" id="ARBA00022989"/>
    </source>
</evidence>
<dbReference type="InterPro" id="IPR023395">
    <property type="entry name" value="MCP_dom_sf"/>
</dbReference>
<evidence type="ECO:0000256" key="4">
    <source>
        <dbReference type="ARBA" id="ARBA00022692"/>
    </source>
</evidence>
<evidence type="ECO:0000313" key="11">
    <source>
        <dbReference type="EMBL" id="ONI15930.1"/>
    </source>
</evidence>
<keyword evidence="6" id="KW-1133">Transmembrane helix</keyword>
<dbReference type="Gene3D" id="1.50.40.10">
    <property type="entry name" value="Mitochondrial carrier domain"/>
    <property type="match status" value="1"/>
</dbReference>
<feature type="repeat" description="Solcar" evidence="9">
    <location>
        <begin position="20"/>
        <end position="102"/>
    </location>
</feature>
<comment type="subcellular location">
    <subcellularLocation>
        <location evidence="1">Mitochondrion membrane</location>
        <topology evidence="1">Multi-pass membrane protein</topology>
    </subcellularLocation>
</comment>
<gene>
    <name evidence="11" type="ORF">PRUPE_3G069600</name>
</gene>
<keyword evidence="7" id="KW-0496">Mitochondrion</keyword>